<proteinExistence type="inferred from homology"/>
<evidence type="ECO:0000256" key="9">
    <source>
        <dbReference type="ARBA" id="ARBA00023326"/>
    </source>
</evidence>
<dbReference type="AlphaFoldDB" id="A0A2S6CAE0"/>
<evidence type="ECO:0000256" key="3">
    <source>
        <dbReference type="ARBA" id="ARBA00004851"/>
    </source>
</evidence>
<dbReference type="PANTHER" id="PTHR31490:SF35">
    <property type="entry name" value="ENDO-1,4-BETA-XYLANASE"/>
    <property type="match status" value="1"/>
</dbReference>
<sequence length="354" mass="39066">MYIQESFVAALALAGTALAAPKPSKKGLWTAMRSRGREWIGTALTLRGDAAEEAVVGNPADFNSITPENAQKWESIEPSRNNFTFADADRHVEWAVSRGYKVHCHNLVWHSQLPAWVSEGGFDNATLISIMENHINKLAGRYRGKCAQWDVVNEALNEDGTYRESVFYNTIGEAYLPMAFRMARKADPHAELYYNDYNLEYNNAKTLGAQRIVKLIRSYGVKIDGVGLQAHLTAEPTPSAPTGTTPSQDVLETVLRGYTKLGVDVAYTEIDVRYSTPGNATSVANQKKAYERIAASCLAVKRCAGMTVWGVSDKYSWIPGVFPGEGEATLWDENFQRKPAYDGLLKGIQTGGKK</sequence>
<evidence type="ECO:0000313" key="13">
    <source>
        <dbReference type="EMBL" id="PPJ56690.1"/>
    </source>
</evidence>
<keyword evidence="9 10" id="KW-0624">Polysaccharide degradation</keyword>
<keyword evidence="14" id="KW-1185">Reference proteome</keyword>
<protein>
    <recommendedName>
        <fullName evidence="10">Beta-xylanase</fullName>
        <ecNumber evidence="10">3.2.1.8</ecNumber>
    </recommendedName>
</protein>
<name>A0A2S6CAE0_9PEZI</name>
<dbReference type="InterPro" id="IPR001000">
    <property type="entry name" value="GH10_dom"/>
</dbReference>
<evidence type="ECO:0000256" key="2">
    <source>
        <dbReference type="ARBA" id="ARBA00004613"/>
    </source>
</evidence>
<dbReference type="GO" id="GO:0045493">
    <property type="term" value="P:xylan catabolic process"/>
    <property type="evidence" value="ECO:0007669"/>
    <property type="project" value="UniProtKB-KW"/>
</dbReference>
<keyword evidence="6" id="KW-0858">Xylan degradation</keyword>
<gene>
    <name evidence="13" type="ORF">CBER1_08714</name>
</gene>
<keyword evidence="10" id="KW-0326">Glycosidase</keyword>
<reference evidence="14" key="1">
    <citation type="journal article" date="2017" name="bioRxiv">
        <title>Conservation of a gene cluster reveals novel cercosporin biosynthetic mechanisms and extends production to the genus Colletotrichum.</title>
        <authorList>
            <person name="de Jonge R."/>
            <person name="Ebert M.K."/>
            <person name="Huitt-Roehl C.R."/>
            <person name="Pal P."/>
            <person name="Suttle J.C."/>
            <person name="Spanner R.E."/>
            <person name="Neubauer J.D."/>
            <person name="Jurick W.M.II."/>
            <person name="Stott K.A."/>
            <person name="Secor G.A."/>
            <person name="Thomma B.P.H.J."/>
            <person name="Van de Peer Y."/>
            <person name="Townsend C.A."/>
            <person name="Bolton M.D."/>
        </authorList>
    </citation>
    <scope>NUCLEOTIDE SEQUENCE [LARGE SCALE GENOMIC DNA]</scope>
    <source>
        <strain evidence="14">CBS538.71</strain>
    </source>
</reference>
<evidence type="ECO:0000256" key="1">
    <source>
        <dbReference type="ARBA" id="ARBA00000681"/>
    </source>
</evidence>
<evidence type="ECO:0000259" key="12">
    <source>
        <dbReference type="PROSITE" id="PS51760"/>
    </source>
</evidence>
<dbReference type="Proteomes" id="UP000237631">
    <property type="component" value="Unassembled WGS sequence"/>
</dbReference>
<accession>A0A2S6CAE0</accession>
<evidence type="ECO:0000256" key="5">
    <source>
        <dbReference type="ARBA" id="ARBA00022525"/>
    </source>
</evidence>
<dbReference type="InterPro" id="IPR017853">
    <property type="entry name" value="GH"/>
</dbReference>
<dbReference type="Gene3D" id="3.20.20.80">
    <property type="entry name" value="Glycosidases"/>
    <property type="match status" value="1"/>
</dbReference>
<comment type="pathway">
    <text evidence="3">Glycan degradation; xylan degradation.</text>
</comment>
<keyword evidence="8 10" id="KW-0119">Carbohydrate metabolism</keyword>
<evidence type="ECO:0000256" key="4">
    <source>
        <dbReference type="ARBA" id="ARBA00007495"/>
    </source>
</evidence>
<evidence type="ECO:0000256" key="10">
    <source>
        <dbReference type="RuleBase" id="RU361174"/>
    </source>
</evidence>
<evidence type="ECO:0000256" key="11">
    <source>
        <dbReference type="SAM" id="SignalP"/>
    </source>
</evidence>
<dbReference type="OrthoDB" id="3055998at2759"/>
<keyword evidence="7 10" id="KW-0378">Hydrolase</keyword>
<evidence type="ECO:0000256" key="8">
    <source>
        <dbReference type="ARBA" id="ARBA00023277"/>
    </source>
</evidence>
<dbReference type="GO" id="GO:0031176">
    <property type="term" value="F:endo-1,4-beta-xylanase activity"/>
    <property type="evidence" value="ECO:0007669"/>
    <property type="project" value="UniProtKB-EC"/>
</dbReference>
<feature type="signal peptide" evidence="11">
    <location>
        <begin position="1"/>
        <end position="19"/>
    </location>
</feature>
<dbReference type="InterPro" id="IPR044846">
    <property type="entry name" value="GH10"/>
</dbReference>
<evidence type="ECO:0000256" key="7">
    <source>
        <dbReference type="ARBA" id="ARBA00022801"/>
    </source>
</evidence>
<evidence type="ECO:0000256" key="6">
    <source>
        <dbReference type="ARBA" id="ARBA00022651"/>
    </source>
</evidence>
<evidence type="ECO:0000313" key="14">
    <source>
        <dbReference type="Proteomes" id="UP000237631"/>
    </source>
</evidence>
<organism evidence="13 14">
    <name type="scientific">Cercospora berteroae</name>
    <dbReference type="NCBI Taxonomy" id="357750"/>
    <lineage>
        <taxon>Eukaryota</taxon>
        <taxon>Fungi</taxon>
        <taxon>Dikarya</taxon>
        <taxon>Ascomycota</taxon>
        <taxon>Pezizomycotina</taxon>
        <taxon>Dothideomycetes</taxon>
        <taxon>Dothideomycetidae</taxon>
        <taxon>Mycosphaerellales</taxon>
        <taxon>Mycosphaerellaceae</taxon>
        <taxon>Cercospora</taxon>
    </lineage>
</organism>
<dbReference type="STRING" id="357750.A0A2S6CAE0"/>
<dbReference type="PROSITE" id="PS51760">
    <property type="entry name" value="GH10_2"/>
    <property type="match status" value="1"/>
</dbReference>
<keyword evidence="11" id="KW-0732">Signal</keyword>
<dbReference type="Pfam" id="PF00331">
    <property type="entry name" value="Glyco_hydro_10"/>
    <property type="match status" value="1"/>
</dbReference>
<dbReference type="SUPFAM" id="SSF51445">
    <property type="entry name" value="(Trans)glycosidases"/>
    <property type="match status" value="1"/>
</dbReference>
<feature type="domain" description="GH10" evidence="12">
    <location>
        <begin position="40"/>
        <end position="347"/>
    </location>
</feature>
<comment type="catalytic activity">
    <reaction evidence="1 10">
        <text>Endohydrolysis of (1-&gt;4)-beta-D-xylosidic linkages in xylans.</text>
        <dbReference type="EC" id="3.2.1.8"/>
    </reaction>
</comment>
<feature type="chain" id="PRO_5015473709" description="Beta-xylanase" evidence="11">
    <location>
        <begin position="20"/>
        <end position="354"/>
    </location>
</feature>
<dbReference type="EC" id="3.2.1.8" evidence="10"/>
<dbReference type="GO" id="GO:0005576">
    <property type="term" value="C:extracellular region"/>
    <property type="evidence" value="ECO:0007669"/>
    <property type="project" value="UniProtKB-SubCell"/>
</dbReference>
<comment type="caution">
    <text evidence="13">The sequence shown here is derived from an EMBL/GenBank/DDBJ whole genome shotgun (WGS) entry which is preliminary data.</text>
</comment>
<keyword evidence="5" id="KW-0964">Secreted</keyword>
<dbReference type="EMBL" id="PNEN01000514">
    <property type="protein sequence ID" value="PPJ56690.1"/>
    <property type="molecule type" value="Genomic_DNA"/>
</dbReference>
<dbReference type="SMART" id="SM00633">
    <property type="entry name" value="Glyco_10"/>
    <property type="match status" value="1"/>
</dbReference>
<dbReference type="PANTHER" id="PTHR31490">
    <property type="entry name" value="GLYCOSYL HYDROLASE"/>
    <property type="match status" value="1"/>
</dbReference>
<comment type="subcellular location">
    <subcellularLocation>
        <location evidence="2">Secreted</location>
    </subcellularLocation>
</comment>
<comment type="similarity">
    <text evidence="4 10">Belongs to the glycosyl hydrolase 10 (cellulase F) family.</text>
</comment>
<dbReference type="PRINTS" id="PR00134">
    <property type="entry name" value="GLHYDRLASE10"/>
</dbReference>